<keyword evidence="5 8" id="KW-1133">Transmembrane helix</keyword>
<sequence length="108" mass="12434">MYLMANFCSANQKLSDVLWERIMQPGFTIGGRYAGVIPIFLMFMAWAGFTIGILLLMEGLSAFLHTLRLHWVEFQSKFYFGEGIAFEPMSFAKICEDMSREDEEELSI</sequence>
<protein>
    <recommendedName>
        <fullName evidence="8">V-type proton ATPase subunit a</fullName>
    </recommendedName>
</protein>
<reference evidence="9 10" key="1">
    <citation type="journal article" date="2021" name="Elife">
        <title>Chloroplast acquisition without the gene transfer in kleptoplastic sea slugs, Plakobranchus ocellatus.</title>
        <authorList>
            <person name="Maeda T."/>
            <person name="Takahashi S."/>
            <person name="Yoshida T."/>
            <person name="Shimamura S."/>
            <person name="Takaki Y."/>
            <person name="Nagai Y."/>
            <person name="Toyoda A."/>
            <person name="Suzuki Y."/>
            <person name="Arimoto A."/>
            <person name="Ishii H."/>
            <person name="Satoh N."/>
            <person name="Nishiyama T."/>
            <person name="Hasebe M."/>
            <person name="Maruyama T."/>
            <person name="Minagawa J."/>
            <person name="Obokata J."/>
            <person name="Shigenobu S."/>
        </authorList>
    </citation>
    <scope>NUCLEOTIDE SEQUENCE [LARGE SCALE GENOMIC DNA]</scope>
</reference>
<evidence type="ECO:0000313" key="9">
    <source>
        <dbReference type="EMBL" id="GFO38896.1"/>
    </source>
</evidence>
<evidence type="ECO:0000256" key="8">
    <source>
        <dbReference type="RuleBase" id="RU361189"/>
    </source>
</evidence>
<dbReference type="EMBL" id="BLXT01007365">
    <property type="protein sequence ID" value="GFO38896.1"/>
    <property type="molecule type" value="Genomic_DNA"/>
</dbReference>
<evidence type="ECO:0000256" key="7">
    <source>
        <dbReference type="ARBA" id="ARBA00023136"/>
    </source>
</evidence>
<keyword evidence="10" id="KW-1185">Reference proteome</keyword>
<dbReference type="PANTHER" id="PTHR11629">
    <property type="entry name" value="VACUOLAR PROTON ATPASES"/>
    <property type="match status" value="1"/>
</dbReference>
<dbReference type="PANTHER" id="PTHR11629:SF63">
    <property type="entry name" value="V-TYPE PROTON ATPASE SUBUNIT A"/>
    <property type="match status" value="1"/>
</dbReference>
<keyword evidence="8" id="KW-0375">Hydrogen ion transport</keyword>
<dbReference type="GO" id="GO:0005886">
    <property type="term" value="C:plasma membrane"/>
    <property type="evidence" value="ECO:0007669"/>
    <property type="project" value="TreeGrafter"/>
</dbReference>
<evidence type="ECO:0000256" key="2">
    <source>
        <dbReference type="ARBA" id="ARBA00009904"/>
    </source>
</evidence>
<keyword evidence="7 8" id="KW-0472">Membrane</keyword>
<dbReference type="AlphaFoldDB" id="A0AAV4D4K6"/>
<evidence type="ECO:0000256" key="1">
    <source>
        <dbReference type="ARBA" id="ARBA00004141"/>
    </source>
</evidence>
<feature type="transmembrane region" description="Helical" evidence="8">
    <location>
        <begin position="33"/>
        <end position="57"/>
    </location>
</feature>
<gene>
    <name evidence="9" type="ORF">PoB_006540100</name>
</gene>
<evidence type="ECO:0000256" key="4">
    <source>
        <dbReference type="ARBA" id="ARBA00022692"/>
    </source>
</evidence>
<accession>A0AAV4D4K6</accession>
<comment type="function">
    <text evidence="8">Essential component of the vacuolar proton pump (V-ATPase), a multimeric enzyme that catalyzes the translocation of protons across the membranes. Required for assembly and activity of the V-ATPase.</text>
</comment>
<dbReference type="Pfam" id="PF01496">
    <property type="entry name" value="V_ATPase_I"/>
    <property type="match status" value="1"/>
</dbReference>
<keyword evidence="3 8" id="KW-0813">Transport</keyword>
<dbReference type="InterPro" id="IPR002490">
    <property type="entry name" value="V-ATPase_116kDa_su"/>
</dbReference>
<dbReference type="GO" id="GO:0033179">
    <property type="term" value="C:proton-transporting V-type ATPase, V0 domain"/>
    <property type="evidence" value="ECO:0007669"/>
    <property type="project" value="InterPro"/>
</dbReference>
<dbReference type="GO" id="GO:0016471">
    <property type="term" value="C:vacuolar proton-transporting V-type ATPase complex"/>
    <property type="evidence" value="ECO:0007669"/>
    <property type="project" value="TreeGrafter"/>
</dbReference>
<dbReference type="GO" id="GO:0051117">
    <property type="term" value="F:ATPase binding"/>
    <property type="evidence" value="ECO:0007669"/>
    <property type="project" value="TreeGrafter"/>
</dbReference>
<comment type="caution">
    <text evidence="8">Lacks conserved residue(s) required for the propagation of feature annotation.</text>
</comment>
<evidence type="ECO:0000313" key="10">
    <source>
        <dbReference type="Proteomes" id="UP000735302"/>
    </source>
</evidence>
<evidence type="ECO:0000256" key="6">
    <source>
        <dbReference type="ARBA" id="ARBA00023065"/>
    </source>
</evidence>
<comment type="similarity">
    <text evidence="2 8">Belongs to the V-ATPase 116 kDa subunit family.</text>
</comment>
<organism evidence="9 10">
    <name type="scientific">Plakobranchus ocellatus</name>
    <dbReference type="NCBI Taxonomy" id="259542"/>
    <lineage>
        <taxon>Eukaryota</taxon>
        <taxon>Metazoa</taxon>
        <taxon>Spiralia</taxon>
        <taxon>Lophotrochozoa</taxon>
        <taxon>Mollusca</taxon>
        <taxon>Gastropoda</taxon>
        <taxon>Heterobranchia</taxon>
        <taxon>Euthyneura</taxon>
        <taxon>Panpulmonata</taxon>
        <taxon>Sacoglossa</taxon>
        <taxon>Placobranchoidea</taxon>
        <taxon>Plakobranchidae</taxon>
        <taxon>Plakobranchus</taxon>
    </lineage>
</organism>
<dbReference type="GO" id="GO:0046961">
    <property type="term" value="F:proton-transporting ATPase activity, rotational mechanism"/>
    <property type="evidence" value="ECO:0007669"/>
    <property type="project" value="InterPro"/>
</dbReference>
<dbReference type="GO" id="GO:0007035">
    <property type="term" value="P:vacuolar acidification"/>
    <property type="evidence" value="ECO:0007669"/>
    <property type="project" value="TreeGrafter"/>
</dbReference>
<keyword evidence="6 8" id="KW-0406">Ion transport</keyword>
<comment type="subcellular location">
    <subcellularLocation>
        <location evidence="1">Membrane</location>
        <topology evidence="1">Multi-pass membrane protein</topology>
    </subcellularLocation>
</comment>
<keyword evidence="4 8" id="KW-0812">Transmembrane</keyword>
<evidence type="ECO:0000256" key="3">
    <source>
        <dbReference type="ARBA" id="ARBA00022448"/>
    </source>
</evidence>
<name>A0AAV4D4K6_9GAST</name>
<proteinExistence type="inferred from homology"/>
<dbReference type="Proteomes" id="UP000735302">
    <property type="component" value="Unassembled WGS sequence"/>
</dbReference>
<evidence type="ECO:0000256" key="5">
    <source>
        <dbReference type="ARBA" id="ARBA00022989"/>
    </source>
</evidence>
<comment type="caution">
    <text evidence="9">The sequence shown here is derived from an EMBL/GenBank/DDBJ whole genome shotgun (WGS) entry which is preliminary data.</text>
</comment>